<dbReference type="PANTHER" id="PTHR38776:SF1">
    <property type="entry name" value="MLTA-INTERACTING PROTEIN-RELATED"/>
    <property type="match status" value="1"/>
</dbReference>
<dbReference type="Proteomes" id="UP000198367">
    <property type="component" value="Chromosome"/>
</dbReference>
<evidence type="ECO:0000256" key="2">
    <source>
        <dbReference type="ARBA" id="ARBA00005722"/>
    </source>
</evidence>
<organism evidence="7 8">
    <name type="scientific">Shewanella bicestrii</name>
    <dbReference type="NCBI Taxonomy" id="2018305"/>
    <lineage>
        <taxon>Bacteria</taxon>
        <taxon>Pseudomonadati</taxon>
        <taxon>Pseudomonadota</taxon>
        <taxon>Gammaproteobacteria</taxon>
        <taxon>Alteromonadales</taxon>
        <taxon>Shewanellaceae</taxon>
        <taxon>Shewanella</taxon>
    </lineage>
</organism>
<evidence type="ECO:0000256" key="3">
    <source>
        <dbReference type="ARBA" id="ARBA00022729"/>
    </source>
</evidence>
<sequence length="280" mass="31888">MTVKVKKRFLLLALLLSQSAALQAKEIETVSAGDWQISLAAGYGALENPRAKVDNVNTWILPTWYYYGENFYVENFTLGYSLYESDNFIVDLQTRFNEDGFFYEFDGLNKLLLSDIVGYTPVKQPINPKVVKFEEIERNLSYLGGVNTTWVTPYLDVSLGYFHDITGVHQGNEIQLRLKRSQAFSWGALGLEVGAIRKSENLVSYYYKLTKEEQGPLRSKYQPSATINYHARTVVNVPIFDNVNFVGILEYTWLGQEITDSVLIDKSGYLSGFVGFSYDF</sequence>
<evidence type="ECO:0000313" key="7">
    <source>
        <dbReference type="EMBL" id="ASK68149.1"/>
    </source>
</evidence>
<feature type="signal peptide" evidence="6">
    <location>
        <begin position="1"/>
        <end position="24"/>
    </location>
</feature>
<dbReference type="AlphaFoldDB" id="A0A220UJ35"/>
<comment type="subcellular location">
    <subcellularLocation>
        <location evidence="1">Cell outer membrane</location>
    </subcellularLocation>
</comment>
<dbReference type="KEGG" id="sbj:CF168_04265"/>
<evidence type="ECO:0000256" key="6">
    <source>
        <dbReference type="SAM" id="SignalP"/>
    </source>
</evidence>
<comment type="similarity">
    <text evidence="2">Belongs to the MipA/OmpV family.</text>
</comment>
<feature type="chain" id="PRO_5012081272" evidence="6">
    <location>
        <begin position="25"/>
        <end position="280"/>
    </location>
</feature>
<evidence type="ECO:0000256" key="5">
    <source>
        <dbReference type="ARBA" id="ARBA00023237"/>
    </source>
</evidence>
<reference evidence="7 8" key="1">
    <citation type="submission" date="2017-07" db="EMBL/GenBank/DDBJ databases">
        <title>Phenotypical and genomic characterization of a clinical isolate of Shewanella bicestrii sp. nov. producing an extended-spectrum beta-lactamase and a new oxacillinase variant.</title>
        <authorList>
            <person name="Jousset A.B."/>
            <person name="Bonnin R.A."/>
            <person name="Girlich D."/>
            <person name="Dabos L."/>
            <person name="Potron A."/>
            <person name="Dortet L."/>
            <person name="Glaser P."/>
            <person name="Naas T."/>
        </authorList>
    </citation>
    <scope>NUCLEOTIDE SEQUENCE [LARGE SCALE GENOMIC DNA]</scope>
    <source>
        <strain evidence="7 8">JAB-1</strain>
    </source>
</reference>
<proteinExistence type="inferred from homology"/>
<protein>
    <submittedName>
        <fullName evidence="7">Structural protein MipA</fullName>
    </submittedName>
</protein>
<keyword evidence="3 6" id="KW-0732">Signal</keyword>
<keyword evidence="5" id="KW-0998">Cell outer membrane</keyword>
<evidence type="ECO:0000313" key="8">
    <source>
        <dbReference type="Proteomes" id="UP000198367"/>
    </source>
</evidence>
<dbReference type="PANTHER" id="PTHR38776">
    <property type="entry name" value="MLTA-INTERACTING PROTEIN-RELATED"/>
    <property type="match status" value="1"/>
</dbReference>
<dbReference type="Pfam" id="PF06629">
    <property type="entry name" value="MipA"/>
    <property type="match status" value="1"/>
</dbReference>
<keyword evidence="8" id="KW-1185">Reference proteome</keyword>
<gene>
    <name evidence="7" type="ORF">CF168_04265</name>
</gene>
<dbReference type="EMBL" id="CP022358">
    <property type="protein sequence ID" value="ASK68149.1"/>
    <property type="molecule type" value="Genomic_DNA"/>
</dbReference>
<dbReference type="RefSeq" id="WP_089067089.1">
    <property type="nucleotide sequence ID" value="NZ_CP022358.1"/>
</dbReference>
<dbReference type="GO" id="GO:0009252">
    <property type="term" value="P:peptidoglycan biosynthetic process"/>
    <property type="evidence" value="ECO:0007669"/>
    <property type="project" value="TreeGrafter"/>
</dbReference>
<accession>A0A220UJ35</accession>
<keyword evidence="4" id="KW-0472">Membrane</keyword>
<dbReference type="InterPro" id="IPR010583">
    <property type="entry name" value="MipA"/>
</dbReference>
<dbReference type="GO" id="GO:0009279">
    <property type="term" value="C:cell outer membrane"/>
    <property type="evidence" value="ECO:0007669"/>
    <property type="project" value="UniProtKB-SubCell"/>
</dbReference>
<name>A0A220UJ35_9GAMM</name>
<evidence type="ECO:0000256" key="4">
    <source>
        <dbReference type="ARBA" id="ARBA00023136"/>
    </source>
</evidence>
<evidence type="ECO:0000256" key="1">
    <source>
        <dbReference type="ARBA" id="ARBA00004442"/>
    </source>
</evidence>